<dbReference type="InterPro" id="IPR007278">
    <property type="entry name" value="DUF397"/>
</dbReference>
<dbReference type="AlphaFoldDB" id="A0A9W6PAG3"/>
<sequence length="61" mass="6665">MTSPHWHTSSYSGPNGGNCVEVAETSIGAVVRDTQNRDKETLLFPVGEWTAFLRDVQTGTL</sequence>
<proteinExistence type="predicted"/>
<accession>A0A9W6PAG3</accession>
<gene>
    <name evidence="2" type="ORF">Nans01_43400</name>
</gene>
<comment type="caution">
    <text evidence="2">The sequence shown here is derived from an EMBL/GenBank/DDBJ whole genome shotgun (WGS) entry which is preliminary data.</text>
</comment>
<dbReference type="Proteomes" id="UP001165092">
    <property type="component" value="Unassembled WGS sequence"/>
</dbReference>
<evidence type="ECO:0000259" key="1">
    <source>
        <dbReference type="Pfam" id="PF04149"/>
    </source>
</evidence>
<dbReference type="EMBL" id="BSQG01000010">
    <property type="protein sequence ID" value="GLU49989.1"/>
    <property type="molecule type" value="Genomic_DNA"/>
</dbReference>
<feature type="domain" description="DUF397" evidence="1">
    <location>
        <begin position="5"/>
        <end position="56"/>
    </location>
</feature>
<keyword evidence="3" id="KW-1185">Reference proteome</keyword>
<protein>
    <recommendedName>
        <fullName evidence="1">DUF397 domain-containing protein</fullName>
    </recommendedName>
</protein>
<dbReference type="Pfam" id="PF04149">
    <property type="entry name" value="DUF397"/>
    <property type="match status" value="1"/>
</dbReference>
<reference evidence="2" key="1">
    <citation type="submission" date="2023-02" db="EMBL/GenBank/DDBJ databases">
        <title>Nocardiopsis ansamitocini NBRC 112285.</title>
        <authorList>
            <person name="Ichikawa N."/>
            <person name="Sato H."/>
            <person name="Tonouchi N."/>
        </authorList>
    </citation>
    <scope>NUCLEOTIDE SEQUENCE</scope>
    <source>
        <strain evidence="2">NBRC 112285</strain>
    </source>
</reference>
<organism evidence="2 3">
    <name type="scientific">Nocardiopsis ansamitocini</name>
    <dbReference type="NCBI Taxonomy" id="1670832"/>
    <lineage>
        <taxon>Bacteria</taxon>
        <taxon>Bacillati</taxon>
        <taxon>Actinomycetota</taxon>
        <taxon>Actinomycetes</taxon>
        <taxon>Streptosporangiales</taxon>
        <taxon>Nocardiopsidaceae</taxon>
        <taxon>Nocardiopsis</taxon>
    </lineage>
</organism>
<evidence type="ECO:0000313" key="3">
    <source>
        <dbReference type="Proteomes" id="UP001165092"/>
    </source>
</evidence>
<evidence type="ECO:0000313" key="2">
    <source>
        <dbReference type="EMBL" id="GLU49989.1"/>
    </source>
</evidence>
<dbReference type="RefSeq" id="WP_285761528.1">
    <property type="nucleotide sequence ID" value="NZ_BSQG01000010.1"/>
</dbReference>
<name>A0A9W6PAG3_9ACTN</name>